<dbReference type="Proteomes" id="UP000056453">
    <property type="component" value="Unassembled WGS sequence"/>
</dbReference>
<reference evidence="3 4" key="1">
    <citation type="submission" date="2015-11" db="EMBL/GenBank/DDBJ databases">
        <title>Expanding the genomic diversity of Burkholderia species for the development of highly accurate diagnostics.</title>
        <authorList>
            <person name="Sahl J."/>
            <person name="Keim P."/>
            <person name="Wagner D."/>
        </authorList>
    </citation>
    <scope>NUCLEOTIDE SEQUENCE [LARGE SCALE GENOMIC DNA]</scope>
    <source>
        <strain evidence="3 4">MSMB1808WGS</strain>
    </source>
</reference>
<proteinExistence type="predicted"/>
<dbReference type="InterPro" id="IPR017732">
    <property type="entry name" value="T4/T6SS_DotU"/>
</dbReference>
<evidence type="ECO:0000313" key="3">
    <source>
        <dbReference type="EMBL" id="KVP89329.1"/>
    </source>
</evidence>
<dbReference type="EMBL" id="LPBJ01000095">
    <property type="protein sequence ID" value="KVP89329.1"/>
    <property type="molecule type" value="Genomic_DNA"/>
</dbReference>
<feature type="domain" description="Type IV / VI secretion system DotU" evidence="2">
    <location>
        <begin position="12"/>
        <end position="136"/>
    </location>
</feature>
<evidence type="ECO:0000256" key="1">
    <source>
        <dbReference type="SAM" id="Phobius"/>
    </source>
</evidence>
<comment type="caution">
    <text evidence="3">The sequence shown here is derived from an EMBL/GenBank/DDBJ whole genome shotgun (WGS) entry which is preliminary data.</text>
</comment>
<dbReference type="InterPro" id="IPR038522">
    <property type="entry name" value="T4/T6SS_DotU_sf"/>
</dbReference>
<protein>
    <recommendedName>
        <fullName evidence="2">Type IV / VI secretion system DotU domain-containing protein</fullName>
    </recommendedName>
</protein>
<keyword evidence="1" id="KW-1133">Transmembrane helix</keyword>
<keyword evidence="1" id="KW-0472">Membrane</keyword>
<organism evidence="3 4">
    <name type="scientific">Burkholderia ubonensis</name>
    <dbReference type="NCBI Taxonomy" id="101571"/>
    <lineage>
        <taxon>Bacteria</taxon>
        <taxon>Pseudomonadati</taxon>
        <taxon>Pseudomonadota</taxon>
        <taxon>Betaproteobacteria</taxon>
        <taxon>Burkholderiales</taxon>
        <taxon>Burkholderiaceae</taxon>
        <taxon>Burkholderia</taxon>
        <taxon>Burkholderia cepacia complex</taxon>
    </lineage>
</organism>
<name>A0AAW3MNF3_9BURK</name>
<dbReference type="Gene3D" id="1.25.40.590">
    <property type="entry name" value="Type IV / VI secretion system, DotU"/>
    <property type="match status" value="1"/>
</dbReference>
<evidence type="ECO:0000313" key="4">
    <source>
        <dbReference type="Proteomes" id="UP000056453"/>
    </source>
</evidence>
<sequence length="237" mass="26593">MTLEISNSPFRLLLQDTLLHVALLTDGARIHQVHDWRARCVALVEQLRQAMLDAGYDDGLIVEIGLAQCVLLDEITLRALPPDQRDAWVRETLQYRFHTIRDGLSRVRAQARDLLNSRVVDLRLFDMYSTFYAFGLLTDRMGAKWSHGYRAPSVEPREDGTAGVDATHAPLAPLASRRAAWLRATASDRTARALTGLLAMAVLATIWLWVDARIERAVQQLQTSQQAVPANVQGAWE</sequence>
<keyword evidence="4" id="KW-1185">Reference proteome</keyword>
<feature type="transmembrane region" description="Helical" evidence="1">
    <location>
        <begin position="193"/>
        <end position="210"/>
    </location>
</feature>
<evidence type="ECO:0000259" key="2">
    <source>
        <dbReference type="Pfam" id="PF09850"/>
    </source>
</evidence>
<dbReference type="RefSeq" id="WP_059956589.1">
    <property type="nucleotide sequence ID" value="NZ_LPBJ01000095.1"/>
</dbReference>
<dbReference type="AlphaFoldDB" id="A0AAW3MNF3"/>
<gene>
    <name evidence="3" type="ORF">WJ96_20215</name>
</gene>
<dbReference type="Pfam" id="PF09850">
    <property type="entry name" value="DotU"/>
    <property type="match status" value="1"/>
</dbReference>
<accession>A0AAW3MNF3</accession>
<keyword evidence="1" id="KW-0812">Transmembrane</keyword>